<evidence type="ECO:0000259" key="2">
    <source>
        <dbReference type="SMART" id="SM00355"/>
    </source>
</evidence>
<gene>
    <name evidence="3" type="ORF">P168DRAFT_300653</name>
</gene>
<keyword evidence="4" id="KW-1185">Reference proteome</keyword>
<dbReference type="AlphaFoldDB" id="A0A2I1DD99"/>
<evidence type="ECO:0000313" key="4">
    <source>
        <dbReference type="Proteomes" id="UP000234254"/>
    </source>
</evidence>
<dbReference type="Proteomes" id="UP000234254">
    <property type="component" value="Unassembled WGS sequence"/>
</dbReference>
<sequence length="837" mass="91192">MAQRRSAQGSVMGQGPLVFHAPDWNAGRLLSVPTLDTSIENTRLTDSYSQSRSPSSNPSPISPGSGGPEPLAVEFGLIPGGDQGFDMTGNTNSLAGISSHITGWEGSGVSCIDPINPTWTGPTGSYPFDPLSEVKADLERLSVTVQSSLGCLEVPQLSELKGLLSQFLPMLESVVQSEFELRVPSSPAESPEDEFSYRCCLCPSSRSQKCSKRGAFKRHVTERHEPEYKYYCSFCPWNTPRRDKVHDHYRKYHGLVGRLTAGKVNSLGVKLPAPPHCGICLEPVNSYAAYFNCFASHCRVSGNNSGVASSNGSRKNSDGSGNGGGSGNRQNGSFNNFGGSGGPSGFSYGNGNGYSGGSSNPYFGQSFGYNNQCSKDVVDLHQHQSSAPRIQDPHDKHTNPCESTNEREISDQVEHCKDHTDHQTQNTDTQKKSPAMPVQHDSLDLSDQPEDRRAHLRGSINGILGKSLPRKSGTTDTRRCRSCGHGIDDCARCKSFGAVADRCHNCADKSCVLQMSRREMPRPADEAESPHFGPPDPKSALALRKSRSLPTYRGDKTRMALKSLPTSHPEGKPGRHLGERDIALQELHSSLAAIARKQGALRMPRVNRWLSDKTATHRASEDGASTGNYIIPRLERFSSDTWRQQTISLERYRYIARFLQGSLRQGDHVFDIPFRIPLDHRLGSQERRKTALLLESAPSATCRLSLRRHSLKGTVHVVVGLLTLHASVAKTQPVAEPVEQDCVDDHGLIPNTLGSPKVDAEICMPYSYNLLSHIVQAVGNWNAGLIDHLSFKSLQASGSVIDDEKNFVVSAFMSTLANIVQGPGYSGSIDLSQLSFL</sequence>
<dbReference type="GeneID" id="36545974"/>
<feature type="region of interest" description="Disordered" evidence="1">
    <location>
        <begin position="44"/>
        <end position="71"/>
    </location>
</feature>
<evidence type="ECO:0000256" key="1">
    <source>
        <dbReference type="SAM" id="MobiDB-lite"/>
    </source>
</evidence>
<organism evidence="3 4">
    <name type="scientific">Aspergillus campestris (strain IBT 28561)</name>
    <dbReference type="NCBI Taxonomy" id="1392248"/>
    <lineage>
        <taxon>Eukaryota</taxon>
        <taxon>Fungi</taxon>
        <taxon>Dikarya</taxon>
        <taxon>Ascomycota</taxon>
        <taxon>Pezizomycotina</taxon>
        <taxon>Eurotiomycetes</taxon>
        <taxon>Eurotiomycetidae</taxon>
        <taxon>Eurotiales</taxon>
        <taxon>Aspergillaceae</taxon>
        <taxon>Aspergillus</taxon>
        <taxon>Aspergillus subgen. Circumdati</taxon>
    </lineage>
</organism>
<feature type="compositionally biased region" description="Basic and acidic residues" evidence="1">
    <location>
        <begin position="391"/>
        <end position="422"/>
    </location>
</feature>
<accession>A0A2I1DD99</accession>
<proteinExistence type="predicted"/>
<dbReference type="SMART" id="SM00355">
    <property type="entry name" value="ZnF_C2H2"/>
    <property type="match status" value="2"/>
</dbReference>
<comment type="caution">
    <text evidence="3">The sequence shown here is derived from an EMBL/GenBank/DDBJ whole genome shotgun (WGS) entry which is preliminary data.</text>
</comment>
<feature type="region of interest" description="Disordered" evidence="1">
    <location>
        <begin position="381"/>
        <end position="448"/>
    </location>
</feature>
<feature type="region of interest" description="Disordered" evidence="1">
    <location>
        <begin position="521"/>
        <end position="575"/>
    </location>
</feature>
<feature type="compositionally biased region" description="Low complexity" evidence="1">
    <location>
        <begin position="305"/>
        <end position="314"/>
    </location>
</feature>
<reference evidence="3" key="1">
    <citation type="submission" date="2016-12" db="EMBL/GenBank/DDBJ databases">
        <title>The genomes of Aspergillus section Nigri reveals drivers in fungal speciation.</title>
        <authorList>
            <consortium name="DOE Joint Genome Institute"/>
            <person name="Vesth T.C."/>
            <person name="Nybo J."/>
            <person name="Theobald S."/>
            <person name="Brandl J."/>
            <person name="Frisvad J.C."/>
            <person name="Nielsen K.F."/>
            <person name="Lyhne E.K."/>
            <person name="Kogle M.E."/>
            <person name="Kuo A."/>
            <person name="Riley R."/>
            <person name="Clum A."/>
            <person name="Nolan M."/>
            <person name="Lipzen A."/>
            <person name="Salamov A."/>
            <person name="Henrissat B."/>
            <person name="Wiebenga A."/>
            <person name="De vries R.P."/>
            <person name="Grigoriev I.V."/>
            <person name="Mortensen U.H."/>
            <person name="Andersen M.R."/>
            <person name="Baker S.E."/>
        </authorList>
    </citation>
    <scope>NUCLEOTIDE SEQUENCE</scope>
    <source>
        <strain evidence="3">IBT 28561</strain>
    </source>
</reference>
<feature type="region of interest" description="Disordered" evidence="1">
    <location>
        <begin position="305"/>
        <end position="339"/>
    </location>
</feature>
<feature type="domain" description="C2H2-type" evidence="2">
    <location>
        <begin position="197"/>
        <end position="224"/>
    </location>
</feature>
<dbReference type="RefSeq" id="XP_024696435.1">
    <property type="nucleotide sequence ID" value="XM_024838450.1"/>
</dbReference>
<dbReference type="InterPro" id="IPR013087">
    <property type="entry name" value="Znf_C2H2_type"/>
</dbReference>
<feature type="domain" description="C2H2-type" evidence="2">
    <location>
        <begin position="230"/>
        <end position="253"/>
    </location>
</feature>
<dbReference type="OrthoDB" id="4501248at2759"/>
<dbReference type="EMBL" id="MSFM01000001">
    <property type="protein sequence ID" value="PKY07841.1"/>
    <property type="molecule type" value="Genomic_DNA"/>
</dbReference>
<dbReference type="VEuPathDB" id="FungiDB:P168DRAFT_300653"/>
<evidence type="ECO:0000313" key="3">
    <source>
        <dbReference type="EMBL" id="PKY07841.1"/>
    </source>
</evidence>
<feature type="compositionally biased region" description="Low complexity" evidence="1">
    <location>
        <begin position="328"/>
        <end position="337"/>
    </location>
</feature>
<feature type="compositionally biased region" description="Low complexity" evidence="1">
    <location>
        <begin position="47"/>
        <end position="63"/>
    </location>
</feature>
<protein>
    <recommendedName>
        <fullName evidence="2">C2H2-type domain-containing protein</fullName>
    </recommendedName>
</protein>
<name>A0A2I1DD99_ASPC2</name>